<organism evidence="1">
    <name type="scientific">Spirodela intermedia</name>
    <name type="common">Intermediate duckweed</name>
    <dbReference type="NCBI Taxonomy" id="51605"/>
    <lineage>
        <taxon>Eukaryota</taxon>
        <taxon>Viridiplantae</taxon>
        <taxon>Streptophyta</taxon>
        <taxon>Embryophyta</taxon>
        <taxon>Tracheophyta</taxon>
        <taxon>Spermatophyta</taxon>
        <taxon>Magnoliopsida</taxon>
        <taxon>Liliopsida</taxon>
        <taxon>Araceae</taxon>
        <taxon>Lemnoideae</taxon>
        <taxon>Spirodela</taxon>
    </lineage>
</organism>
<name>A0A7I8IAT1_SPIIN</name>
<proteinExistence type="predicted"/>
<dbReference type="Proteomes" id="UP001189122">
    <property type="component" value="Unassembled WGS sequence"/>
</dbReference>
<reference evidence="1 2" key="1">
    <citation type="submission" date="2019-12" db="EMBL/GenBank/DDBJ databases">
        <authorList>
            <person name="Scholz U."/>
            <person name="Mascher M."/>
            <person name="Fiebig A."/>
        </authorList>
    </citation>
    <scope>NUCLEOTIDE SEQUENCE</scope>
</reference>
<dbReference type="EMBL" id="LR743588">
    <property type="protein sequence ID" value="CAA2615022.1"/>
    <property type="molecule type" value="Genomic_DNA"/>
</dbReference>
<evidence type="ECO:0000313" key="1">
    <source>
        <dbReference type="EMBL" id="CAA2615022.1"/>
    </source>
</evidence>
<dbReference type="EMBL" id="CACRZD030000001">
    <property type="protein sequence ID" value="CAA6654795.1"/>
    <property type="molecule type" value="Genomic_DNA"/>
</dbReference>
<keyword evidence="2" id="KW-1185">Reference proteome</keyword>
<accession>A0A7I8IAT1</accession>
<sequence>MSSAVREGVAWEEDLGRLVPETGIQYTYAGDDGLAGVGVGYGGAAEVKAVGGGNEDRYPAVDGLAGAGLGYGGEGSSAAEESLKDQVEGFLKASGELLVELGRSCKDIALQTLEGMEDSHVGRNMRSACVFAASRLGFLNEYLPEDRDPVHAWPVIIFVSSSLSQISSRYFDGKPSFKEFWERNMEESVRQGDSKPFVEEAILQVSSWGFNLAELQAPKNPEREGLLNWLKSFYSLTEREWTGFTGPIHIWQVCAAVDYRLCAARPAAATVHKLPGEGHFSYFCFCDECHRHIFSTILGTPRGPLDTMAEDQTASDAPLRK</sequence>
<dbReference type="PANTHER" id="PTHR45763">
    <property type="entry name" value="HYDROLASE, ALPHA/BETA FOLD FAMILY PROTEIN, EXPRESSED-RELATED"/>
    <property type="match status" value="1"/>
</dbReference>
<evidence type="ECO:0000313" key="2">
    <source>
        <dbReference type="Proteomes" id="UP001189122"/>
    </source>
</evidence>
<protein>
    <submittedName>
        <fullName evidence="1">Uncharacterized protein</fullName>
    </submittedName>
</protein>
<dbReference type="PANTHER" id="PTHR45763:SF8">
    <property type="entry name" value="ALPHA_BETA-HYDROLASES SUPERFAMILY PROTEIN"/>
    <property type="match status" value="1"/>
</dbReference>
<gene>
    <name evidence="1" type="ORF">SI7747_01001385</name>
</gene>
<dbReference type="AlphaFoldDB" id="A0A7I8IAT1"/>